<keyword evidence="4" id="KW-0274">FAD</keyword>
<feature type="compositionally biased region" description="Low complexity" evidence="6">
    <location>
        <begin position="361"/>
        <end position="381"/>
    </location>
</feature>
<feature type="region of interest" description="Disordered" evidence="6">
    <location>
        <begin position="358"/>
        <end position="381"/>
    </location>
</feature>
<sequence>MTGGTGFVGLALILELLRRTDDEVVCVVRPGTQDPDPRLRRLLAEAASAYGRHVDLGRVRTVAGDVSRPGCGLAEPIRAPIADFWHSAASLRYEESAATEIFATNVDGTRHALDLADRLGAAAFNYISTAYVAGTRDGVITERLITPDGSNNAYERSKAAAEALVHAHPGTATRILRPSIVVGDRGTRAVVGSYTGMYGFQRRLATFAHTLSVRAPERLSRPVRMLVDPATPLNLVPVDAVVEQLVGIATSASAARVFHLTNSTPPAAGAVLRQIFALAGLPEPEYVTDPSQLDDTDRAFARGIEFYRSYLVGEKLFDRTNSDRALGRPDAGTMPFPDDEVAAYGRWYLENVRRHRPSARPRPAAPALPAQPAAAPAATPAPDRPARIVLLGGGYTSVWAYKSLRRRLGRALGRGDVEIVFVDPLGYHSFHGFTAEVLGGIIAEGHERSPLRSTCPGAQLIRGSAQRVDLARREVAVALAGTGGETLTLRYDHLVIGCGSHDDLARVEGFAEHGWSLKHPDGSAAVRERLLAQVELAEASPDERLRRELLTVVVVGGGFTGVEMSATIAEILRGLRPRYRVLREVEPRVHLVHGGPDLLPQLRPRFTRLARYAHRQLVRSGVQVHLRARVVRVDKDGARLDDGSLLASRLVVSTLGQAVAPVPGTERLESRLGRLVTDDHLRVRGADGRVWSGGDHAHIVHPVKGEPCPANALWAIKHGVWIGANVAATLRGRAPRRFTYRGLGQAASLGVGKGAVELYGVQVTGWLGWLMRAGFFLWFMPSRRQAVRCLVDLLGAPVLGRRLTALAPSGQPIPRRGPERPAAVGRPPAERDELPPRQRERGRRERAPQPDPR</sequence>
<reference evidence="10" key="1">
    <citation type="submission" date="2016-06" db="EMBL/GenBank/DDBJ databases">
        <authorList>
            <person name="Varghese N."/>
            <person name="Submissions Spin"/>
        </authorList>
    </citation>
    <scope>NUCLEOTIDE SEQUENCE [LARGE SCALE GENOMIC DNA]</scope>
    <source>
        <strain evidence="10">DSM 43909</strain>
    </source>
</reference>
<evidence type="ECO:0000256" key="3">
    <source>
        <dbReference type="ARBA" id="ARBA00022630"/>
    </source>
</evidence>
<dbReference type="InterPro" id="IPR051169">
    <property type="entry name" value="NADH-Q_oxidoreductase"/>
</dbReference>
<dbReference type="PANTHER" id="PTHR42913:SF3">
    <property type="entry name" value="64 KDA MITOCHONDRIAL NADH DEHYDROGENASE (EUROFUNG)"/>
    <property type="match status" value="1"/>
</dbReference>
<protein>
    <submittedName>
        <fullName evidence="9">NADH dehydrogenase, FAD-containing subunit</fullName>
    </submittedName>
</protein>
<name>A0A1C4XH44_MICVI</name>
<evidence type="ECO:0000256" key="1">
    <source>
        <dbReference type="ARBA" id="ARBA00001974"/>
    </source>
</evidence>
<evidence type="ECO:0000256" key="4">
    <source>
        <dbReference type="ARBA" id="ARBA00022827"/>
    </source>
</evidence>
<keyword evidence="10" id="KW-1185">Reference proteome</keyword>
<organism evidence="9 10">
    <name type="scientific">Micromonospora viridifaciens</name>
    <dbReference type="NCBI Taxonomy" id="1881"/>
    <lineage>
        <taxon>Bacteria</taxon>
        <taxon>Bacillati</taxon>
        <taxon>Actinomycetota</taxon>
        <taxon>Actinomycetes</taxon>
        <taxon>Micromonosporales</taxon>
        <taxon>Micromonosporaceae</taxon>
        <taxon>Micromonospora</taxon>
    </lineage>
</organism>
<evidence type="ECO:0000259" key="8">
    <source>
        <dbReference type="Pfam" id="PF07993"/>
    </source>
</evidence>
<dbReference type="EMBL" id="LT607411">
    <property type="protein sequence ID" value="SCF07753.1"/>
    <property type="molecule type" value="Genomic_DNA"/>
</dbReference>
<dbReference type="AlphaFoldDB" id="A0A1C4XH44"/>
<dbReference type="Proteomes" id="UP000198242">
    <property type="component" value="Chromosome I"/>
</dbReference>
<dbReference type="InterPro" id="IPR023753">
    <property type="entry name" value="FAD/NAD-binding_dom"/>
</dbReference>
<dbReference type="GO" id="GO:0003955">
    <property type="term" value="F:NAD(P)H dehydrogenase (quinone) activity"/>
    <property type="evidence" value="ECO:0007669"/>
    <property type="project" value="TreeGrafter"/>
</dbReference>
<dbReference type="InterPro" id="IPR013120">
    <property type="entry name" value="FAR_NAD-bd"/>
</dbReference>
<dbReference type="Pfam" id="PF07992">
    <property type="entry name" value="Pyr_redox_2"/>
    <property type="match status" value="1"/>
</dbReference>
<dbReference type="Gene3D" id="3.40.50.720">
    <property type="entry name" value="NAD(P)-binding Rossmann-like Domain"/>
    <property type="match status" value="1"/>
</dbReference>
<proteinExistence type="inferred from homology"/>
<dbReference type="SUPFAM" id="SSF51735">
    <property type="entry name" value="NAD(P)-binding Rossmann-fold domains"/>
    <property type="match status" value="1"/>
</dbReference>
<dbReference type="InterPro" id="IPR036188">
    <property type="entry name" value="FAD/NAD-bd_sf"/>
</dbReference>
<dbReference type="InterPro" id="IPR036291">
    <property type="entry name" value="NAD(P)-bd_dom_sf"/>
</dbReference>
<gene>
    <name evidence="9" type="ORF">GA0074695_3303</name>
</gene>
<keyword evidence="3" id="KW-0285">Flavoprotein</keyword>
<accession>A0A1C4XH44</accession>
<evidence type="ECO:0000256" key="5">
    <source>
        <dbReference type="ARBA" id="ARBA00023002"/>
    </source>
</evidence>
<evidence type="ECO:0000256" key="2">
    <source>
        <dbReference type="ARBA" id="ARBA00005272"/>
    </source>
</evidence>
<feature type="domain" description="FAD/NAD(P)-binding" evidence="7">
    <location>
        <begin position="387"/>
        <end position="706"/>
    </location>
</feature>
<dbReference type="GO" id="GO:0019646">
    <property type="term" value="P:aerobic electron transport chain"/>
    <property type="evidence" value="ECO:0007669"/>
    <property type="project" value="TreeGrafter"/>
</dbReference>
<feature type="domain" description="Thioester reductase (TE)" evidence="8">
    <location>
        <begin position="2"/>
        <end position="243"/>
    </location>
</feature>
<evidence type="ECO:0000313" key="10">
    <source>
        <dbReference type="Proteomes" id="UP000198242"/>
    </source>
</evidence>
<feature type="compositionally biased region" description="Basic and acidic residues" evidence="6">
    <location>
        <begin position="828"/>
        <end position="853"/>
    </location>
</feature>
<evidence type="ECO:0000313" key="9">
    <source>
        <dbReference type="EMBL" id="SCF07753.1"/>
    </source>
</evidence>
<comment type="cofactor">
    <cofactor evidence="1">
        <name>FAD</name>
        <dbReference type="ChEBI" id="CHEBI:57692"/>
    </cofactor>
</comment>
<keyword evidence="5" id="KW-0560">Oxidoreductase</keyword>
<dbReference type="Gene3D" id="3.50.50.100">
    <property type="match status" value="1"/>
</dbReference>
<dbReference type="PANTHER" id="PTHR42913">
    <property type="entry name" value="APOPTOSIS-INDUCING FACTOR 1"/>
    <property type="match status" value="1"/>
</dbReference>
<feature type="region of interest" description="Disordered" evidence="6">
    <location>
        <begin position="807"/>
        <end position="853"/>
    </location>
</feature>
<dbReference type="Pfam" id="PF07993">
    <property type="entry name" value="NAD_binding_4"/>
    <property type="match status" value="1"/>
</dbReference>
<dbReference type="SUPFAM" id="SSF51905">
    <property type="entry name" value="FAD/NAD(P)-binding domain"/>
    <property type="match status" value="2"/>
</dbReference>
<evidence type="ECO:0000259" key="7">
    <source>
        <dbReference type="Pfam" id="PF07992"/>
    </source>
</evidence>
<evidence type="ECO:0000256" key="6">
    <source>
        <dbReference type="SAM" id="MobiDB-lite"/>
    </source>
</evidence>
<comment type="similarity">
    <text evidence="2">Belongs to the NADH dehydrogenase family.</text>
</comment>